<dbReference type="InterPro" id="IPR001431">
    <property type="entry name" value="Pept_M16_Zn_BS"/>
</dbReference>
<dbReference type="InterPro" id="IPR007863">
    <property type="entry name" value="Peptidase_M16_C"/>
</dbReference>
<dbReference type="InterPro" id="IPR011765">
    <property type="entry name" value="Pept_M16_N"/>
</dbReference>
<evidence type="ECO:0000313" key="5">
    <source>
        <dbReference type="EMBL" id="MDQ0206296.1"/>
    </source>
</evidence>
<feature type="domain" description="Peptidase M16 C-terminal" evidence="4">
    <location>
        <begin position="165"/>
        <end position="338"/>
    </location>
</feature>
<feature type="domain" description="Peptidase M16 N-terminal" evidence="3">
    <location>
        <begin position="13"/>
        <end position="160"/>
    </location>
</feature>
<dbReference type="InterPro" id="IPR011249">
    <property type="entry name" value="Metalloenz_LuxS/M16"/>
</dbReference>
<dbReference type="Proteomes" id="UP001225034">
    <property type="component" value="Unassembled WGS sequence"/>
</dbReference>
<dbReference type="SUPFAM" id="SSF63411">
    <property type="entry name" value="LuxS/MPP-like metallohydrolase"/>
    <property type="match status" value="2"/>
</dbReference>
<evidence type="ECO:0000259" key="3">
    <source>
        <dbReference type="Pfam" id="PF00675"/>
    </source>
</evidence>
<evidence type="ECO:0000313" key="6">
    <source>
        <dbReference type="Proteomes" id="UP001225034"/>
    </source>
</evidence>
<name>A0ABT9YFH7_9BACI</name>
<dbReference type="Gene3D" id="3.30.830.10">
    <property type="entry name" value="Metalloenzyme, LuxS/M16 peptidase-like"/>
    <property type="match status" value="2"/>
</dbReference>
<dbReference type="PROSITE" id="PS00143">
    <property type="entry name" value="INSULINASE"/>
    <property type="match status" value="1"/>
</dbReference>
<dbReference type="PANTHER" id="PTHR11851:SF49">
    <property type="entry name" value="MITOCHONDRIAL-PROCESSING PEPTIDASE SUBUNIT ALPHA"/>
    <property type="match status" value="1"/>
</dbReference>
<dbReference type="Pfam" id="PF00675">
    <property type="entry name" value="Peptidase_M16"/>
    <property type="match status" value="1"/>
</dbReference>
<dbReference type="Pfam" id="PF05193">
    <property type="entry name" value="Peptidase_M16_C"/>
    <property type="match status" value="1"/>
</dbReference>
<keyword evidence="6" id="KW-1185">Reference proteome</keyword>
<dbReference type="RefSeq" id="WP_306980585.1">
    <property type="nucleotide sequence ID" value="NZ_JAUSUA010000001.1"/>
</dbReference>
<accession>A0ABT9YFH7</accession>
<dbReference type="EMBL" id="JAUSUA010000001">
    <property type="protein sequence ID" value="MDQ0206296.1"/>
    <property type="molecule type" value="Genomic_DNA"/>
</dbReference>
<evidence type="ECO:0000256" key="2">
    <source>
        <dbReference type="RuleBase" id="RU004447"/>
    </source>
</evidence>
<reference evidence="5 6" key="1">
    <citation type="submission" date="2023-07" db="EMBL/GenBank/DDBJ databases">
        <title>Genomic Encyclopedia of Type Strains, Phase IV (KMG-IV): sequencing the most valuable type-strain genomes for metagenomic binning, comparative biology and taxonomic classification.</title>
        <authorList>
            <person name="Goeker M."/>
        </authorList>
    </citation>
    <scope>NUCLEOTIDE SEQUENCE [LARGE SCALE GENOMIC DNA]</scope>
    <source>
        <strain evidence="5 6">DSM 19154</strain>
    </source>
</reference>
<proteinExistence type="inferred from homology"/>
<evidence type="ECO:0000259" key="4">
    <source>
        <dbReference type="Pfam" id="PF05193"/>
    </source>
</evidence>
<organism evidence="5 6">
    <name type="scientific">Alkalicoccobacillus murimartini</name>
    <dbReference type="NCBI Taxonomy" id="171685"/>
    <lineage>
        <taxon>Bacteria</taxon>
        <taxon>Bacillati</taxon>
        <taxon>Bacillota</taxon>
        <taxon>Bacilli</taxon>
        <taxon>Bacillales</taxon>
        <taxon>Bacillaceae</taxon>
        <taxon>Alkalicoccobacillus</taxon>
    </lineage>
</organism>
<dbReference type="InterPro" id="IPR050361">
    <property type="entry name" value="MPP/UQCRC_Complex"/>
</dbReference>
<comment type="caution">
    <text evidence="5">The sequence shown here is derived from an EMBL/GenBank/DDBJ whole genome shotgun (WGS) entry which is preliminary data.</text>
</comment>
<comment type="similarity">
    <text evidence="1 2">Belongs to the peptidase M16 family.</text>
</comment>
<dbReference type="PANTHER" id="PTHR11851">
    <property type="entry name" value="METALLOPROTEASE"/>
    <property type="match status" value="1"/>
</dbReference>
<evidence type="ECO:0000256" key="1">
    <source>
        <dbReference type="ARBA" id="ARBA00007261"/>
    </source>
</evidence>
<sequence>MIQKIDLANGVRILVEPIETVRSVSMGIWIGTGSRNETQSENGLSHLLEHMLFKGTETRTPQDIAEAFDQIGGQVNAFTSKEYTCYYAKVLDEHSLIALDVLQDMFFNSTFDEEELEKEKNVIGEEIRMVEDTPDDMVHELLSEACYGTHPLAYPILGTDDTLASFTADDLRAYMDRFYTGDYVVISVAGNIDETLIEQLKATFSKVKPSVHTELLTKPQFVQDRRIRAKEAEQAHLCIGYDGLSIDDPSIYSLVLMNNAFGGSMSSRLFQEIREKRGLCYSVFSYHSSFTDSGMLTIYAGTGLSQLDALIEAIDDTTREMALKGMTHKELKNGKEQLKGSLMLSLESTNSRMSRNGKNELMLRQHRTLDQMLDEINGVTLDSVNALSERVLTSKPALSLVSTTGEWPASLKS</sequence>
<protein>
    <submittedName>
        <fullName evidence="5">Zn-dependent peptidase</fullName>
    </submittedName>
</protein>
<gene>
    <name evidence="5" type="ORF">J2S05_001070</name>
</gene>